<dbReference type="AlphaFoldDB" id="A0A7K6MPV5"/>
<dbReference type="InterPro" id="IPR042178">
    <property type="entry name" value="Serpin_sf_1"/>
</dbReference>
<dbReference type="InterPro" id="IPR042185">
    <property type="entry name" value="Serpin_sf_2"/>
</dbReference>
<comment type="similarity">
    <text evidence="2">Belongs to the serpin family. Ov-serpin subfamily.</text>
</comment>
<evidence type="ECO:0000256" key="1">
    <source>
        <dbReference type="ARBA" id="ARBA00004123"/>
    </source>
</evidence>
<comment type="caution">
    <text evidence="6">The sequence shown here is derived from an EMBL/GenBank/DDBJ whole genome shotgun (WGS) entry which is preliminary data.</text>
</comment>
<dbReference type="GO" id="GO:0005634">
    <property type="term" value="C:nucleus"/>
    <property type="evidence" value="ECO:0007669"/>
    <property type="project" value="UniProtKB-SubCell"/>
</dbReference>
<evidence type="ECO:0000313" key="7">
    <source>
        <dbReference type="Proteomes" id="UP000545574"/>
    </source>
</evidence>
<evidence type="ECO:0000256" key="3">
    <source>
        <dbReference type="ARBA" id="ARBA00022690"/>
    </source>
</evidence>
<sequence length="248" mass="28654">VPMESLSVSTNSFTLDLYKKLNETSKGQNIFFSPWSIATALAMVHLGAKGDTATQMAEDPEHEGAENIHSGFKKLLSDINKRRRTYLLKSANRLYEEKTYPLLPKFLQLITSFYKAKPQAVNFKRAAEQVREQINSWVENKTERKIQSLLPEGFLDSHTVLVLVNAIYFKGKWEKKFLEKNTSEMPFRISKTKTKPVQMMFMKDKFFVLQETTMKIRIIELPYVKNELSMFILLPDDISDNTTGLELV</sequence>
<keyword evidence="3" id="KW-0646">Protease inhibitor</keyword>
<dbReference type="PANTHER" id="PTHR11461">
    <property type="entry name" value="SERINE PROTEASE INHIBITOR, SERPIN"/>
    <property type="match status" value="1"/>
</dbReference>
<dbReference type="SMART" id="SM00093">
    <property type="entry name" value="SERPIN"/>
    <property type="match status" value="1"/>
</dbReference>
<dbReference type="Proteomes" id="UP000545574">
    <property type="component" value="Unassembled WGS sequence"/>
</dbReference>
<comment type="subcellular location">
    <subcellularLocation>
        <location evidence="1">Nucleus</location>
    </subcellularLocation>
</comment>
<name>A0A7K6MPV5_PANBI</name>
<feature type="non-terminal residue" evidence="6">
    <location>
        <position position="1"/>
    </location>
</feature>
<dbReference type="Gene3D" id="2.30.39.10">
    <property type="entry name" value="Alpha-1-antitrypsin, domain 1"/>
    <property type="match status" value="1"/>
</dbReference>
<accession>A0A7K6MPV5</accession>
<dbReference type="PANTHER" id="PTHR11461:SF175">
    <property type="entry name" value="SERPIN B10"/>
    <property type="match status" value="1"/>
</dbReference>
<protein>
    <submittedName>
        <fullName evidence="6">SPB10 protein</fullName>
    </submittedName>
</protein>
<keyword evidence="7" id="KW-1185">Reference proteome</keyword>
<feature type="non-terminal residue" evidence="6">
    <location>
        <position position="248"/>
    </location>
</feature>
<dbReference type="Gene3D" id="3.30.497.10">
    <property type="entry name" value="Antithrombin, subunit I, domain 2"/>
    <property type="match status" value="1"/>
</dbReference>
<dbReference type="InterPro" id="IPR023796">
    <property type="entry name" value="Serpin_dom"/>
</dbReference>
<evidence type="ECO:0000256" key="4">
    <source>
        <dbReference type="ARBA" id="ARBA00023242"/>
    </source>
</evidence>
<evidence type="ECO:0000313" key="6">
    <source>
        <dbReference type="EMBL" id="NWW39107.1"/>
    </source>
</evidence>
<proteinExistence type="inferred from homology"/>
<dbReference type="GO" id="GO:0004867">
    <property type="term" value="F:serine-type endopeptidase inhibitor activity"/>
    <property type="evidence" value="ECO:0007669"/>
    <property type="project" value="InterPro"/>
</dbReference>
<dbReference type="GO" id="GO:0005615">
    <property type="term" value="C:extracellular space"/>
    <property type="evidence" value="ECO:0007669"/>
    <property type="project" value="InterPro"/>
</dbReference>
<dbReference type="Pfam" id="PF00079">
    <property type="entry name" value="Serpin"/>
    <property type="match status" value="1"/>
</dbReference>
<dbReference type="InterPro" id="IPR000215">
    <property type="entry name" value="Serpin_fam"/>
</dbReference>
<feature type="domain" description="Serpin" evidence="5">
    <location>
        <begin position="15"/>
        <end position="248"/>
    </location>
</feature>
<dbReference type="EMBL" id="VZRT01003079">
    <property type="protein sequence ID" value="NWW39107.1"/>
    <property type="molecule type" value="Genomic_DNA"/>
</dbReference>
<reference evidence="6 7" key="1">
    <citation type="submission" date="2019-09" db="EMBL/GenBank/DDBJ databases">
        <title>Bird 10,000 Genomes (B10K) Project - Family phase.</title>
        <authorList>
            <person name="Zhang G."/>
        </authorList>
    </citation>
    <scope>NUCLEOTIDE SEQUENCE [LARGE SCALE GENOMIC DNA]</scope>
    <source>
        <strain evidence="6">B10K-DU-030-18</strain>
    </source>
</reference>
<keyword evidence="4" id="KW-0539">Nucleus</keyword>
<dbReference type="SUPFAM" id="SSF56574">
    <property type="entry name" value="Serpins"/>
    <property type="match status" value="1"/>
</dbReference>
<dbReference type="InterPro" id="IPR036186">
    <property type="entry name" value="Serpin_sf"/>
</dbReference>
<dbReference type="FunFam" id="3.30.497.10:FF:000001">
    <property type="entry name" value="Serine protease inhibitor"/>
    <property type="match status" value="1"/>
</dbReference>
<evidence type="ECO:0000259" key="5">
    <source>
        <dbReference type="SMART" id="SM00093"/>
    </source>
</evidence>
<organism evidence="6 7">
    <name type="scientific">Panurus biarmicus</name>
    <name type="common">Bearded tit</name>
    <dbReference type="NCBI Taxonomy" id="181101"/>
    <lineage>
        <taxon>Eukaryota</taxon>
        <taxon>Metazoa</taxon>
        <taxon>Chordata</taxon>
        <taxon>Craniata</taxon>
        <taxon>Vertebrata</taxon>
        <taxon>Euteleostomi</taxon>
        <taxon>Archelosauria</taxon>
        <taxon>Archosauria</taxon>
        <taxon>Dinosauria</taxon>
        <taxon>Saurischia</taxon>
        <taxon>Theropoda</taxon>
        <taxon>Coelurosauria</taxon>
        <taxon>Aves</taxon>
        <taxon>Neognathae</taxon>
        <taxon>Neoaves</taxon>
        <taxon>Telluraves</taxon>
        <taxon>Australaves</taxon>
        <taxon>Passeriformes</taxon>
        <taxon>Sylvioidea</taxon>
        <taxon>Sylviidae</taxon>
        <taxon>Sylviidae incertae sedis</taxon>
        <taxon>Panurus</taxon>
    </lineage>
</organism>
<evidence type="ECO:0000256" key="2">
    <source>
        <dbReference type="ARBA" id="ARBA00006426"/>
    </source>
</evidence>
<gene>
    <name evidence="6" type="ORF">PANBIA_R01571</name>
</gene>